<keyword evidence="2" id="KW-0378">Hydrolase</keyword>
<organism evidence="2">
    <name type="scientific">Flexilinea flocculi</name>
    <dbReference type="NCBI Taxonomy" id="1678840"/>
    <lineage>
        <taxon>Bacteria</taxon>
        <taxon>Bacillati</taxon>
        <taxon>Chloroflexota</taxon>
        <taxon>Anaerolineae</taxon>
        <taxon>Anaerolineales</taxon>
        <taxon>Anaerolineaceae</taxon>
        <taxon>Flexilinea</taxon>
    </lineage>
</organism>
<dbReference type="Pfam" id="PF04480">
    <property type="entry name" value="DUF559"/>
    <property type="match status" value="1"/>
</dbReference>
<dbReference type="SUPFAM" id="SSF52980">
    <property type="entry name" value="Restriction endonuclease-like"/>
    <property type="match status" value="1"/>
</dbReference>
<keyword evidence="2" id="KW-0540">Nuclease</keyword>
<dbReference type="InterPro" id="IPR011335">
    <property type="entry name" value="Restrct_endonuc-II-like"/>
</dbReference>
<dbReference type="OrthoDB" id="9798754at2"/>
<dbReference type="Proteomes" id="UP000053370">
    <property type="component" value="Unassembled WGS sequence"/>
</dbReference>
<proteinExistence type="predicted"/>
<dbReference type="InterPro" id="IPR007569">
    <property type="entry name" value="DUF559"/>
</dbReference>
<keyword evidence="2" id="KW-0255">Endonuclease</keyword>
<protein>
    <submittedName>
        <fullName evidence="2">Very-short-patch-repair endonuclease</fullName>
    </submittedName>
</protein>
<sequence>MHRIKPEILKHARELRRPLTPAEQILWHHLRNAQLKGIKVRRQHPIGNFIVDFYFAQYKLIIEIDGDSHAAQIDYDRIRTSWLENEGYRILRYTNRDVMDHPVAVLEDILDYFKKT</sequence>
<dbReference type="RefSeq" id="WP_062277616.1">
    <property type="nucleotide sequence ID" value="NZ_DF968179.1"/>
</dbReference>
<gene>
    <name evidence="2" type="ORF">ATC1_11320</name>
</gene>
<dbReference type="PANTHER" id="PTHR38590:SF1">
    <property type="entry name" value="BLL0828 PROTEIN"/>
    <property type="match status" value="1"/>
</dbReference>
<accession>A0A0K8PB64</accession>
<dbReference type="InterPro" id="IPR047216">
    <property type="entry name" value="Endonuclease_DUF559_bact"/>
</dbReference>
<evidence type="ECO:0000313" key="2">
    <source>
        <dbReference type="EMBL" id="GAP39390.1"/>
    </source>
</evidence>
<dbReference type="STRING" id="1678840.ATC1_11320"/>
<dbReference type="AlphaFoldDB" id="A0A0K8PB64"/>
<dbReference type="GO" id="GO:0004519">
    <property type="term" value="F:endonuclease activity"/>
    <property type="evidence" value="ECO:0007669"/>
    <property type="project" value="UniProtKB-KW"/>
</dbReference>
<keyword evidence="3" id="KW-1185">Reference proteome</keyword>
<dbReference type="EMBL" id="DF968179">
    <property type="protein sequence ID" value="GAP39390.1"/>
    <property type="molecule type" value="Genomic_DNA"/>
</dbReference>
<dbReference type="Gene3D" id="3.40.960.10">
    <property type="entry name" value="VSR Endonuclease"/>
    <property type="match status" value="1"/>
</dbReference>
<dbReference type="PANTHER" id="PTHR38590">
    <property type="entry name" value="BLL0828 PROTEIN"/>
    <property type="match status" value="1"/>
</dbReference>
<name>A0A0K8PB64_9CHLR</name>
<reference evidence="2" key="1">
    <citation type="journal article" date="2015" name="Genome Announc.">
        <title>Draft Genome Sequence of Anaerolineae Strain TC1, a Novel Isolate from a Methanogenic Wastewater Treatment System.</title>
        <authorList>
            <person name="Matsuura N."/>
            <person name="Tourlousse D.M."/>
            <person name="Sun L."/>
            <person name="Toyonaga M."/>
            <person name="Kuroda K."/>
            <person name="Ohashi A."/>
            <person name="Cruz R."/>
            <person name="Yamaguchi T."/>
            <person name="Sekiguchi Y."/>
        </authorList>
    </citation>
    <scope>NUCLEOTIDE SEQUENCE [LARGE SCALE GENOMIC DNA]</scope>
    <source>
        <strain evidence="2">TC1</strain>
    </source>
</reference>
<feature type="domain" description="DUF559" evidence="1">
    <location>
        <begin position="9"/>
        <end position="111"/>
    </location>
</feature>
<evidence type="ECO:0000313" key="3">
    <source>
        <dbReference type="Proteomes" id="UP000053370"/>
    </source>
</evidence>
<evidence type="ECO:0000259" key="1">
    <source>
        <dbReference type="Pfam" id="PF04480"/>
    </source>
</evidence>
<dbReference type="CDD" id="cd01038">
    <property type="entry name" value="Endonuclease_DUF559"/>
    <property type="match status" value="1"/>
</dbReference>